<dbReference type="Proteomes" id="UP001590951">
    <property type="component" value="Unassembled WGS sequence"/>
</dbReference>
<proteinExistence type="predicted"/>
<accession>A0ABR4B150</accession>
<feature type="compositionally biased region" description="Low complexity" evidence="1">
    <location>
        <begin position="89"/>
        <end position="110"/>
    </location>
</feature>
<reference evidence="3 4" key="1">
    <citation type="submission" date="2024-09" db="EMBL/GenBank/DDBJ databases">
        <title>Rethinking Asexuality: The Enigmatic Case of Functional Sexual Genes in Lepraria (Stereocaulaceae).</title>
        <authorList>
            <person name="Doellman M."/>
            <person name="Sun Y."/>
            <person name="Barcenas-Pena A."/>
            <person name="Lumbsch H.T."/>
            <person name="Grewe F."/>
        </authorList>
    </citation>
    <scope>NUCLEOTIDE SEQUENCE [LARGE SCALE GENOMIC DNA]</scope>
    <source>
        <strain evidence="3 4">Grewe 0041</strain>
    </source>
</reference>
<protein>
    <submittedName>
        <fullName evidence="3">Uncharacterized protein</fullName>
    </submittedName>
</protein>
<evidence type="ECO:0000313" key="4">
    <source>
        <dbReference type="Proteomes" id="UP001590951"/>
    </source>
</evidence>
<comment type="caution">
    <text evidence="3">The sequence shown here is derived from an EMBL/GenBank/DDBJ whole genome shotgun (WGS) entry which is preliminary data.</text>
</comment>
<dbReference type="EMBL" id="JBHFEH010000063">
    <property type="protein sequence ID" value="KAL2049478.1"/>
    <property type="molecule type" value="Genomic_DNA"/>
</dbReference>
<feature type="region of interest" description="Disordered" evidence="1">
    <location>
        <begin position="89"/>
        <end position="120"/>
    </location>
</feature>
<organism evidence="3 4">
    <name type="scientific">Lepraria finkii</name>
    <dbReference type="NCBI Taxonomy" id="1340010"/>
    <lineage>
        <taxon>Eukaryota</taxon>
        <taxon>Fungi</taxon>
        <taxon>Dikarya</taxon>
        <taxon>Ascomycota</taxon>
        <taxon>Pezizomycotina</taxon>
        <taxon>Lecanoromycetes</taxon>
        <taxon>OSLEUM clade</taxon>
        <taxon>Lecanoromycetidae</taxon>
        <taxon>Lecanorales</taxon>
        <taxon>Lecanorineae</taxon>
        <taxon>Stereocaulaceae</taxon>
        <taxon>Lepraria</taxon>
    </lineage>
</organism>
<feature type="transmembrane region" description="Helical" evidence="2">
    <location>
        <begin position="36"/>
        <end position="53"/>
    </location>
</feature>
<gene>
    <name evidence="3" type="ORF">ABVK25_010273</name>
</gene>
<sequence>MIVGIVAAMLLAAGLLPPYAELWKRGGRVMATHLDFWPLIGWGLFFALMEIVAQTTFDPLGGCLFIVWYVLSTLIKSWHRLLIMQSKISSSKVAFSSPTASGGSSARVSSAPPPKRLAAPSTTFLNQNLTMSTCQEEEV</sequence>
<name>A0ABR4B150_9LECA</name>
<keyword evidence="2" id="KW-0812">Transmembrane</keyword>
<feature type="transmembrane region" description="Helical" evidence="2">
    <location>
        <begin position="60"/>
        <end position="79"/>
    </location>
</feature>
<evidence type="ECO:0000256" key="2">
    <source>
        <dbReference type="SAM" id="Phobius"/>
    </source>
</evidence>
<keyword evidence="2" id="KW-1133">Transmembrane helix</keyword>
<keyword evidence="4" id="KW-1185">Reference proteome</keyword>
<evidence type="ECO:0000313" key="3">
    <source>
        <dbReference type="EMBL" id="KAL2049478.1"/>
    </source>
</evidence>
<evidence type="ECO:0000256" key="1">
    <source>
        <dbReference type="SAM" id="MobiDB-lite"/>
    </source>
</evidence>
<keyword evidence="2" id="KW-0472">Membrane</keyword>